<dbReference type="PANTHER" id="PTHR44591:SF3">
    <property type="entry name" value="RESPONSE REGULATORY DOMAIN-CONTAINING PROTEIN"/>
    <property type="match status" value="1"/>
</dbReference>
<dbReference type="AlphaFoldDB" id="X1HRE4"/>
<dbReference type="EMBL" id="BARU01032583">
    <property type="protein sequence ID" value="GAH72736.1"/>
    <property type="molecule type" value="Genomic_DNA"/>
</dbReference>
<evidence type="ECO:0000259" key="2">
    <source>
        <dbReference type="PROSITE" id="PS50110"/>
    </source>
</evidence>
<dbReference type="InterPro" id="IPR011006">
    <property type="entry name" value="CheY-like_superfamily"/>
</dbReference>
<feature type="domain" description="Response regulatory" evidence="2">
    <location>
        <begin position="11"/>
        <end position="158"/>
    </location>
</feature>
<reference evidence="3" key="1">
    <citation type="journal article" date="2014" name="Front. Microbiol.">
        <title>High frequency of phylogenetically diverse reductive dehalogenase-homologous genes in deep subseafloor sedimentary metagenomes.</title>
        <authorList>
            <person name="Kawai M."/>
            <person name="Futagami T."/>
            <person name="Toyoda A."/>
            <person name="Takaki Y."/>
            <person name="Nishi S."/>
            <person name="Hori S."/>
            <person name="Arai W."/>
            <person name="Tsubouchi T."/>
            <person name="Morono Y."/>
            <person name="Uchiyama I."/>
            <person name="Ito T."/>
            <person name="Fujiyama A."/>
            <person name="Inagaki F."/>
            <person name="Takami H."/>
        </authorList>
    </citation>
    <scope>NUCLEOTIDE SEQUENCE</scope>
    <source>
        <strain evidence="3">Expedition CK06-06</strain>
    </source>
</reference>
<dbReference type="InterPro" id="IPR050595">
    <property type="entry name" value="Bact_response_regulator"/>
</dbReference>
<dbReference type="InterPro" id="IPR001789">
    <property type="entry name" value="Sig_transdc_resp-reg_receiver"/>
</dbReference>
<dbReference type="PROSITE" id="PS50110">
    <property type="entry name" value="RESPONSE_REGULATORY"/>
    <property type="match status" value="1"/>
</dbReference>
<dbReference type="PANTHER" id="PTHR44591">
    <property type="entry name" value="STRESS RESPONSE REGULATOR PROTEIN 1"/>
    <property type="match status" value="1"/>
</dbReference>
<dbReference type="Pfam" id="PF00072">
    <property type="entry name" value="Response_reg"/>
    <property type="match status" value="1"/>
</dbReference>
<comment type="caution">
    <text evidence="3">The sequence shown here is derived from an EMBL/GenBank/DDBJ whole genome shotgun (WGS) entry which is preliminary data.</text>
</comment>
<gene>
    <name evidence="3" type="ORF">S03H2_51365</name>
</gene>
<evidence type="ECO:0000313" key="3">
    <source>
        <dbReference type="EMBL" id="GAH72736.1"/>
    </source>
</evidence>
<dbReference type="Gene3D" id="3.40.50.2300">
    <property type="match status" value="1"/>
</dbReference>
<organism evidence="3">
    <name type="scientific">marine sediment metagenome</name>
    <dbReference type="NCBI Taxonomy" id="412755"/>
    <lineage>
        <taxon>unclassified sequences</taxon>
        <taxon>metagenomes</taxon>
        <taxon>ecological metagenomes</taxon>
    </lineage>
</organism>
<accession>X1HRE4</accession>
<name>X1HRE4_9ZZZZ</name>
<keyword evidence="1" id="KW-0597">Phosphoprotein</keyword>
<proteinExistence type="predicted"/>
<protein>
    <recommendedName>
        <fullName evidence="2">Response regulatory domain-containing protein</fullName>
    </recommendedName>
</protein>
<feature type="non-terminal residue" evidence="3">
    <location>
        <position position="161"/>
    </location>
</feature>
<dbReference type="SUPFAM" id="SSF52172">
    <property type="entry name" value="CheY-like"/>
    <property type="match status" value="1"/>
</dbReference>
<dbReference type="GO" id="GO:0000160">
    <property type="term" value="P:phosphorelay signal transduction system"/>
    <property type="evidence" value="ECO:0007669"/>
    <property type="project" value="InterPro"/>
</dbReference>
<sequence length="161" mass="18350">MSHEVKETVHRILVIDDNPNIHKDFQTILVGEEQNAELESLRAEVFGGVEESVPRGKYELDFASQGKEGAKMVKESLRKGRPYELAFVDMRMPPGWDGLKTIEHIWKSDPSIQIVICTAYSDYSWEQISERLGKSEKLLILKKPFDSAEVAQLASSLTEKW</sequence>
<evidence type="ECO:0000256" key="1">
    <source>
        <dbReference type="ARBA" id="ARBA00022553"/>
    </source>
</evidence>